<dbReference type="AlphaFoldDB" id="A0A249PKP2"/>
<geneLocation type="plasmid" evidence="2">
    <name>psj05684b</name>
</geneLocation>
<name>A0A249PKP2_9HYPH</name>
<dbReference type="EMBL" id="CP023068">
    <property type="protein sequence ID" value="ASY66498.1"/>
    <property type="molecule type" value="Genomic_DNA"/>
</dbReference>
<evidence type="ECO:0000313" key="2">
    <source>
        <dbReference type="Proteomes" id="UP000217211"/>
    </source>
</evidence>
<evidence type="ECO:0000313" key="1">
    <source>
        <dbReference type="EMBL" id="ASY66498.1"/>
    </source>
</evidence>
<reference evidence="1 2" key="1">
    <citation type="submission" date="2017-08" db="EMBL/GenBank/DDBJ databases">
        <title>Multipartite genome sequences of Sinorhizobium species nodulating soybeans.</title>
        <authorList>
            <person name="Tian C.F."/>
        </authorList>
    </citation>
    <scope>NUCLEOTIDE SEQUENCE [LARGE SCALE GENOMIC DNA]</scope>
    <source>
        <strain evidence="1 2">CCBAU 05684</strain>
        <plasmid evidence="2">psj05684b</plasmid>
    </source>
</reference>
<protein>
    <submittedName>
        <fullName evidence="1">Uncharacterized protein</fullName>
    </submittedName>
</protein>
<sequence>MSSIFLVPISWSIMDLDGHQCSRFTRRRKRNAGAVHTFMGACSETPAF</sequence>
<dbReference type="Proteomes" id="UP000217211">
    <property type="component" value="Plasmid pSJ05684b"/>
</dbReference>
<organism evidence="1 2">
    <name type="scientific">Sinorhizobium sojae CCBAU 05684</name>
    <dbReference type="NCBI Taxonomy" id="716928"/>
    <lineage>
        <taxon>Bacteria</taxon>
        <taxon>Pseudomonadati</taxon>
        <taxon>Pseudomonadota</taxon>
        <taxon>Alphaproteobacteria</taxon>
        <taxon>Hyphomicrobiales</taxon>
        <taxon>Rhizobiaceae</taxon>
        <taxon>Sinorhizobium/Ensifer group</taxon>
        <taxon>Sinorhizobium</taxon>
    </lineage>
</organism>
<accession>A0A249PKP2</accession>
<keyword evidence="1" id="KW-0614">Plasmid</keyword>
<dbReference type="KEGG" id="esj:SJ05684_b55160"/>
<proteinExistence type="predicted"/>
<keyword evidence="2" id="KW-1185">Reference proteome</keyword>
<gene>
    <name evidence="1" type="ORF">SJ05684_b55160</name>
</gene>